<accession>A0A1G5LMM3</accession>
<evidence type="ECO:0000313" key="1">
    <source>
        <dbReference type="EMBL" id="SCZ13721.1"/>
    </source>
</evidence>
<dbReference type="EMBL" id="FMVJ01000022">
    <property type="protein sequence ID" value="SCZ13721.1"/>
    <property type="molecule type" value="Genomic_DNA"/>
</dbReference>
<protein>
    <submittedName>
        <fullName evidence="1">Uncharacterized protein</fullName>
    </submittedName>
</protein>
<keyword evidence="2" id="KW-1185">Reference proteome</keyword>
<dbReference type="Proteomes" id="UP000199569">
    <property type="component" value="Unassembled WGS sequence"/>
</dbReference>
<proteinExistence type="predicted"/>
<organism evidence="1 2">
    <name type="scientific">Microvirga guangxiensis</name>
    <dbReference type="NCBI Taxonomy" id="549386"/>
    <lineage>
        <taxon>Bacteria</taxon>
        <taxon>Pseudomonadati</taxon>
        <taxon>Pseudomonadota</taxon>
        <taxon>Alphaproteobacteria</taxon>
        <taxon>Hyphomicrobiales</taxon>
        <taxon>Methylobacteriaceae</taxon>
        <taxon>Microvirga</taxon>
    </lineage>
</organism>
<dbReference type="STRING" id="549386.SAMN02927923_04479"/>
<name>A0A1G5LMM3_9HYPH</name>
<dbReference type="AlphaFoldDB" id="A0A1G5LMM3"/>
<evidence type="ECO:0000313" key="2">
    <source>
        <dbReference type="Proteomes" id="UP000199569"/>
    </source>
</evidence>
<gene>
    <name evidence="1" type="ORF">SAMN02927923_04479</name>
</gene>
<sequence>MLPAGIVQRVEAGNRAADAPHLVIQKDPDRRRALPQDIVDELGRFNRHDSLQIDDVFEMLPT</sequence>
<reference evidence="1 2" key="1">
    <citation type="submission" date="2016-10" db="EMBL/GenBank/DDBJ databases">
        <authorList>
            <person name="de Groot N.N."/>
        </authorList>
    </citation>
    <scope>NUCLEOTIDE SEQUENCE [LARGE SCALE GENOMIC DNA]</scope>
    <source>
        <strain evidence="1 2">CGMCC 1.7666</strain>
    </source>
</reference>